<dbReference type="Proteomes" id="UP001595636">
    <property type="component" value="Unassembled WGS sequence"/>
</dbReference>
<accession>A0ABV7TYD0</accession>
<gene>
    <name evidence="1" type="ORF">ACFOKJ_16785</name>
</gene>
<dbReference type="RefSeq" id="WP_390281780.1">
    <property type="nucleotide sequence ID" value="NZ_JBHRYH010000046.1"/>
</dbReference>
<comment type="caution">
    <text evidence="1">The sequence shown here is derived from an EMBL/GenBank/DDBJ whole genome shotgun (WGS) entry which is preliminary data.</text>
</comment>
<dbReference type="EMBL" id="JBHRYH010000046">
    <property type="protein sequence ID" value="MFC3627780.1"/>
    <property type="molecule type" value="Genomic_DNA"/>
</dbReference>
<reference evidence="2" key="1">
    <citation type="journal article" date="2019" name="Int. J. Syst. Evol. Microbiol.">
        <title>The Global Catalogue of Microorganisms (GCM) 10K type strain sequencing project: providing services to taxonomists for standard genome sequencing and annotation.</title>
        <authorList>
            <consortium name="The Broad Institute Genomics Platform"/>
            <consortium name="The Broad Institute Genome Sequencing Center for Infectious Disease"/>
            <person name="Wu L."/>
            <person name="Ma J."/>
        </authorList>
    </citation>
    <scope>NUCLEOTIDE SEQUENCE [LARGE SCALE GENOMIC DNA]</scope>
    <source>
        <strain evidence="2">KCTC 42195</strain>
    </source>
</reference>
<evidence type="ECO:0008006" key="3">
    <source>
        <dbReference type="Google" id="ProtNLM"/>
    </source>
</evidence>
<organism evidence="1 2">
    <name type="scientific">Vogesella amnigena</name>
    <dbReference type="NCBI Taxonomy" id="1507449"/>
    <lineage>
        <taxon>Bacteria</taxon>
        <taxon>Pseudomonadati</taxon>
        <taxon>Pseudomonadota</taxon>
        <taxon>Betaproteobacteria</taxon>
        <taxon>Neisseriales</taxon>
        <taxon>Chromobacteriaceae</taxon>
        <taxon>Vogesella</taxon>
    </lineage>
</organism>
<protein>
    <recommendedName>
        <fullName evidence="3">GIY-YIG domain-containing protein</fullName>
    </recommendedName>
</protein>
<sequence>MPIDNCQHTFADLASHVLPNYMATLRAAINKPLWLARFAQPGVAEKTLTKQLGLSGDFSGCYVLLEQGRPFYVGISRGVIKRLRQHVTDKTHFGASLAYKMASQTVGHQLTRDEAMQDPLIAKAFTQAQQRLIAADVAFIRIDNPLELYLFEAYCAMQLDTAEWNTFRTH</sequence>
<evidence type="ECO:0000313" key="2">
    <source>
        <dbReference type="Proteomes" id="UP001595636"/>
    </source>
</evidence>
<keyword evidence="2" id="KW-1185">Reference proteome</keyword>
<proteinExistence type="predicted"/>
<evidence type="ECO:0000313" key="1">
    <source>
        <dbReference type="EMBL" id="MFC3627780.1"/>
    </source>
</evidence>
<name>A0ABV7TYD0_9NEIS</name>